<keyword evidence="3" id="KW-1185">Reference proteome</keyword>
<proteinExistence type="predicted"/>
<gene>
    <name evidence="2" type="ORF">KI387_023078</name>
</gene>
<comment type="caution">
    <text evidence="2">The sequence shown here is derived from an EMBL/GenBank/DDBJ whole genome shotgun (WGS) entry which is preliminary data.</text>
</comment>
<feature type="non-terminal residue" evidence="2">
    <location>
        <position position="52"/>
    </location>
</feature>
<name>A0AA38L7N9_TAXCH</name>
<dbReference type="Proteomes" id="UP000824469">
    <property type="component" value="Unassembled WGS sequence"/>
</dbReference>
<accession>A0AA38L7N9</accession>
<feature type="region of interest" description="Disordered" evidence="1">
    <location>
        <begin position="1"/>
        <end position="52"/>
    </location>
</feature>
<dbReference type="AlphaFoldDB" id="A0AA38L7N9"/>
<evidence type="ECO:0000313" key="3">
    <source>
        <dbReference type="Proteomes" id="UP000824469"/>
    </source>
</evidence>
<sequence length="52" mass="5557">MGQSGQKGANRPNQTEKGPVTVSPNQSGTSGPKRCPNWPNPTKKSPVRVQNQ</sequence>
<evidence type="ECO:0000313" key="2">
    <source>
        <dbReference type="EMBL" id="KAH9314451.1"/>
    </source>
</evidence>
<reference evidence="2 3" key="1">
    <citation type="journal article" date="2021" name="Nat. Plants">
        <title>The Taxus genome provides insights into paclitaxel biosynthesis.</title>
        <authorList>
            <person name="Xiong X."/>
            <person name="Gou J."/>
            <person name="Liao Q."/>
            <person name="Li Y."/>
            <person name="Zhou Q."/>
            <person name="Bi G."/>
            <person name="Li C."/>
            <person name="Du R."/>
            <person name="Wang X."/>
            <person name="Sun T."/>
            <person name="Guo L."/>
            <person name="Liang H."/>
            <person name="Lu P."/>
            <person name="Wu Y."/>
            <person name="Zhang Z."/>
            <person name="Ro D.K."/>
            <person name="Shang Y."/>
            <person name="Huang S."/>
            <person name="Yan J."/>
        </authorList>
    </citation>
    <scope>NUCLEOTIDE SEQUENCE [LARGE SCALE GENOMIC DNA]</scope>
    <source>
        <strain evidence="2">Ta-2019</strain>
    </source>
</reference>
<feature type="compositionally biased region" description="Polar residues" evidence="1">
    <location>
        <begin position="1"/>
        <end position="30"/>
    </location>
</feature>
<organism evidence="2 3">
    <name type="scientific">Taxus chinensis</name>
    <name type="common">Chinese yew</name>
    <name type="synonym">Taxus wallichiana var. chinensis</name>
    <dbReference type="NCBI Taxonomy" id="29808"/>
    <lineage>
        <taxon>Eukaryota</taxon>
        <taxon>Viridiplantae</taxon>
        <taxon>Streptophyta</taxon>
        <taxon>Embryophyta</taxon>
        <taxon>Tracheophyta</taxon>
        <taxon>Spermatophyta</taxon>
        <taxon>Pinopsida</taxon>
        <taxon>Pinidae</taxon>
        <taxon>Conifers II</taxon>
        <taxon>Cupressales</taxon>
        <taxon>Taxaceae</taxon>
        <taxon>Taxus</taxon>
    </lineage>
</organism>
<evidence type="ECO:0000256" key="1">
    <source>
        <dbReference type="SAM" id="MobiDB-lite"/>
    </source>
</evidence>
<dbReference type="EMBL" id="JAHRHJ020000005">
    <property type="protein sequence ID" value="KAH9314451.1"/>
    <property type="molecule type" value="Genomic_DNA"/>
</dbReference>
<feature type="compositionally biased region" description="Polar residues" evidence="1">
    <location>
        <begin position="40"/>
        <end position="52"/>
    </location>
</feature>
<protein>
    <submittedName>
        <fullName evidence="2">Uncharacterized protein</fullName>
    </submittedName>
</protein>